<name>A0A132C0M4_9RHOB</name>
<feature type="region of interest" description="Disordered" evidence="1">
    <location>
        <begin position="1"/>
        <end position="40"/>
    </location>
</feature>
<proteinExistence type="predicted"/>
<dbReference type="AlphaFoldDB" id="A0A132C0M4"/>
<evidence type="ECO:0000313" key="2">
    <source>
        <dbReference type="EMBL" id="KUP94119.1"/>
    </source>
</evidence>
<protein>
    <recommendedName>
        <fullName evidence="4">Sporulation related domain protein</fullName>
    </recommendedName>
</protein>
<sequence length="275" mass="29381">MPSNAGGPCPGASALSQQYINKGPDVRCGPQASDPLSSLTPNTRILPLHVYQERRLSSDVEVPTGYRAAWTDGRLNRNRAERTVRPAVIAARADIPQGFTRADRGDDRFNPARGARTPQGDAQMAQIWTDGLPRKPVAKPLDKVPFSLREAQAVVAQSAPYGFSAPRQNSADGGDLVLRLSTRSAEASAEAAVSAAQPEPQRRRYVRAVTLANPAEAQAIARALETATGLDMRIGEVTRDGQAHQVVLSGPFTAGAEQALERVRAAGFPMARLSK</sequence>
<evidence type="ECO:0008006" key="4">
    <source>
        <dbReference type="Google" id="ProtNLM"/>
    </source>
</evidence>
<comment type="caution">
    <text evidence="2">The sequence shown here is derived from an EMBL/GenBank/DDBJ whole genome shotgun (WGS) entry which is preliminary data.</text>
</comment>
<accession>A0A132C0M4</accession>
<feature type="region of interest" description="Disordered" evidence="1">
    <location>
        <begin position="99"/>
        <end position="121"/>
    </location>
</feature>
<gene>
    <name evidence="2" type="ORF">TRIHO_10130</name>
</gene>
<evidence type="ECO:0000313" key="3">
    <source>
        <dbReference type="Proteomes" id="UP000068382"/>
    </source>
</evidence>
<dbReference type="Proteomes" id="UP000068382">
    <property type="component" value="Unassembled WGS sequence"/>
</dbReference>
<evidence type="ECO:0000256" key="1">
    <source>
        <dbReference type="SAM" id="MobiDB-lite"/>
    </source>
</evidence>
<organism evidence="2 3">
    <name type="scientific">Tritonibacter horizontis</name>
    <dbReference type="NCBI Taxonomy" id="1768241"/>
    <lineage>
        <taxon>Bacteria</taxon>
        <taxon>Pseudomonadati</taxon>
        <taxon>Pseudomonadota</taxon>
        <taxon>Alphaproteobacteria</taxon>
        <taxon>Rhodobacterales</taxon>
        <taxon>Paracoccaceae</taxon>
        <taxon>Tritonibacter</taxon>
    </lineage>
</organism>
<feature type="compositionally biased region" description="Basic and acidic residues" evidence="1">
    <location>
        <begin position="101"/>
        <end position="110"/>
    </location>
</feature>
<dbReference type="EMBL" id="LPUY01000028">
    <property type="protein sequence ID" value="KUP94119.1"/>
    <property type="molecule type" value="Genomic_DNA"/>
</dbReference>
<keyword evidence="3" id="KW-1185">Reference proteome</keyword>
<reference evidence="2 3" key="1">
    <citation type="submission" date="2015-12" db="EMBL/GenBank/DDBJ databases">
        <title>Genome sequence of the marine Rhodobacteraceae strain O3.65, Candidatus Tritonibacter horizontis.</title>
        <authorList>
            <person name="Poehlein A."/>
            <person name="Giebel H.A."/>
            <person name="Voget S."/>
            <person name="Brinkhoff T."/>
        </authorList>
    </citation>
    <scope>NUCLEOTIDE SEQUENCE [LARGE SCALE GENOMIC DNA]</scope>
    <source>
        <strain evidence="2 3">O3.65</strain>
    </source>
</reference>